<evidence type="ECO:0000313" key="2">
    <source>
        <dbReference type="Proteomes" id="UP001165586"/>
    </source>
</evidence>
<sequence length="184" mass="20149">MTLRLGVLPYAASDSCRVLRDALVSAYQGDARVAPRMIKFENSNFRGRSTDVIVNYGNRSAPSQVFGQAVVLNPQSALNNAANKVTALTRMEQGGVSTVPWTTTRSAAQQWLEAGDTVYARATLTGHSGEGITVHQRGEDGSVPVLPQNPLYTKAITGQRREWRVHIFKGVITYVQVKRRANGY</sequence>
<keyword evidence="2" id="KW-1185">Reference proteome</keyword>
<gene>
    <name evidence="1" type="ORF">N1032_23950</name>
</gene>
<evidence type="ECO:0000313" key="1">
    <source>
        <dbReference type="EMBL" id="MCS5736790.1"/>
    </source>
</evidence>
<reference evidence="1" key="1">
    <citation type="submission" date="2022-08" db="EMBL/GenBank/DDBJ databases">
        <authorList>
            <person name="Deng Y."/>
            <person name="Han X.-F."/>
            <person name="Zhang Y.-Q."/>
        </authorList>
    </citation>
    <scope>NUCLEOTIDE SEQUENCE</scope>
    <source>
        <strain evidence="1">CPCC 203386</strain>
    </source>
</reference>
<dbReference type="Proteomes" id="UP001165586">
    <property type="component" value="Unassembled WGS sequence"/>
</dbReference>
<organism evidence="1 2">
    <name type="scientific">Herbiconiux daphne</name>
    <dbReference type="NCBI Taxonomy" id="2970914"/>
    <lineage>
        <taxon>Bacteria</taxon>
        <taxon>Bacillati</taxon>
        <taxon>Actinomycetota</taxon>
        <taxon>Actinomycetes</taxon>
        <taxon>Micrococcales</taxon>
        <taxon>Microbacteriaceae</taxon>
        <taxon>Herbiconiux</taxon>
    </lineage>
</organism>
<proteinExistence type="predicted"/>
<dbReference type="RefSeq" id="WP_259542948.1">
    <property type="nucleotide sequence ID" value="NZ_JANLCJ010000183.1"/>
</dbReference>
<feature type="non-terminal residue" evidence="1">
    <location>
        <position position="184"/>
    </location>
</feature>
<comment type="caution">
    <text evidence="1">The sequence shown here is derived from an EMBL/GenBank/DDBJ whole genome shotgun (WGS) entry which is preliminary data.</text>
</comment>
<protein>
    <submittedName>
        <fullName evidence="1">Uncharacterized protein</fullName>
    </submittedName>
</protein>
<accession>A0ABT2HA00</accession>
<name>A0ABT2HA00_9MICO</name>
<dbReference type="EMBL" id="JANLCJ010000183">
    <property type="protein sequence ID" value="MCS5736790.1"/>
    <property type="molecule type" value="Genomic_DNA"/>
</dbReference>